<dbReference type="AlphaFoldDB" id="A0A067P7L0"/>
<dbReference type="PANTHER" id="PTHR32440">
    <property type="entry name" value="PHOSPHATASE DCR2-RELATED-RELATED"/>
    <property type="match status" value="1"/>
</dbReference>
<dbReference type="GO" id="GO:0005737">
    <property type="term" value="C:cytoplasm"/>
    <property type="evidence" value="ECO:0007669"/>
    <property type="project" value="TreeGrafter"/>
</dbReference>
<keyword evidence="4" id="KW-1185">Reference proteome</keyword>
<evidence type="ECO:0000256" key="1">
    <source>
        <dbReference type="SAM" id="Phobius"/>
    </source>
</evidence>
<feature type="transmembrane region" description="Helical" evidence="1">
    <location>
        <begin position="12"/>
        <end position="36"/>
    </location>
</feature>
<evidence type="ECO:0000259" key="2">
    <source>
        <dbReference type="Pfam" id="PF00149"/>
    </source>
</evidence>
<dbReference type="EMBL" id="KL197756">
    <property type="protein sequence ID" value="KDQ50774.1"/>
    <property type="molecule type" value="Genomic_DNA"/>
</dbReference>
<sequence>MAKFLGRFFRYLRSICAPMSAIIGFSCLLTFIFILYQPTPGPGELQRMGWQSWDVISMDAATGSEGNVSLPTVPEGVDWWNVTQEEEYVDPASLPLDVWSPLLPHNTGLSEITIERCMFDPMLAPSLCVPDSTPEQDAVKGKWVQVGTNINAQTGMWYLNIFYRRTRRLDVPLVTDLLLLPTGETPPIANYPDAWHKVSRSIRDGVPRTPALYLWYKTGDSLQDIGAKGGNRANLIMEIDILFGDDKPWYGFDKIEIPVLETTPRQESVWVTYRQGLKPVVRAQPLHFSHDGNFKVLQVADLHFSVSPGKCRDTDLSPCTHSDNLTSTLLSHVISLEQPDFIVFTGDQLNGQGYSWDAKSVLAKFARAVTDAKIPWTAVFGNHDDEDGVASKEEQLKMMMAMPYSKIHPGPKGIHGVGNHVLKVHSADPSMTQLLTMYFLDSGAYSSGFMDWFGWFHPTEYDWIHQDQIDWFLKESGKMKAIERPFTPDGAKDLGDSWKRQASQLPPDAKKLAKPNALMFFHIPLQESYSDPDINTSTDQLLNVGIHDLEGSGAAKKSDGFFEKALLSAKESEHVAGGSLPEVKVVGNGHCHVTENCKRVKGVWLCFGGGGSYSGYSRVGFDRRFRIYDISDYGETIRTYKRTEHDEIVDDMILAGRGAPPPYEGLP</sequence>
<feature type="domain" description="Calcineurin-like phosphoesterase" evidence="2">
    <location>
        <begin position="294"/>
        <end position="404"/>
    </location>
</feature>
<dbReference type="PANTHER" id="PTHR32440:SF0">
    <property type="entry name" value="PHOSPHATASE DCR2-RELATED"/>
    <property type="match status" value="1"/>
</dbReference>
<dbReference type="Proteomes" id="UP000027265">
    <property type="component" value="Unassembled WGS sequence"/>
</dbReference>
<dbReference type="SUPFAM" id="SSF56300">
    <property type="entry name" value="Metallo-dependent phosphatases"/>
    <property type="match status" value="1"/>
</dbReference>
<proteinExistence type="predicted"/>
<protein>
    <recommendedName>
        <fullName evidence="2">Calcineurin-like phosphoesterase domain-containing protein</fullName>
    </recommendedName>
</protein>
<evidence type="ECO:0000313" key="3">
    <source>
        <dbReference type="EMBL" id="KDQ50774.1"/>
    </source>
</evidence>
<keyword evidence="1" id="KW-0472">Membrane</keyword>
<dbReference type="FunCoup" id="A0A067P7L0">
    <property type="interactions" value="45"/>
</dbReference>
<gene>
    <name evidence="3" type="ORF">JAAARDRAFT_185989</name>
</gene>
<reference evidence="4" key="1">
    <citation type="journal article" date="2014" name="Proc. Natl. Acad. Sci. U.S.A.">
        <title>Extensive sampling of basidiomycete genomes demonstrates inadequacy of the white-rot/brown-rot paradigm for wood decay fungi.</title>
        <authorList>
            <person name="Riley R."/>
            <person name="Salamov A.A."/>
            <person name="Brown D.W."/>
            <person name="Nagy L.G."/>
            <person name="Floudas D."/>
            <person name="Held B.W."/>
            <person name="Levasseur A."/>
            <person name="Lombard V."/>
            <person name="Morin E."/>
            <person name="Otillar R."/>
            <person name="Lindquist E.A."/>
            <person name="Sun H."/>
            <person name="LaButti K.M."/>
            <person name="Schmutz J."/>
            <person name="Jabbour D."/>
            <person name="Luo H."/>
            <person name="Baker S.E."/>
            <person name="Pisabarro A.G."/>
            <person name="Walton J.D."/>
            <person name="Blanchette R.A."/>
            <person name="Henrissat B."/>
            <person name="Martin F."/>
            <person name="Cullen D."/>
            <person name="Hibbett D.S."/>
            <person name="Grigoriev I.V."/>
        </authorList>
    </citation>
    <scope>NUCLEOTIDE SEQUENCE [LARGE SCALE GENOMIC DNA]</scope>
    <source>
        <strain evidence="4">MUCL 33604</strain>
    </source>
</reference>
<dbReference type="GO" id="GO:0004721">
    <property type="term" value="F:phosphoprotein phosphatase activity"/>
    <property type="evidence" value="ECO:0007669"/>
    <property type="project" value="TreeGrafter"/>
</dbReference>
<organism evidence="3 4">
    <name type="scientific">Jaapia argillacea MUCL 33604</name>
    <dbReference type="NCBI Taxonomy" id="933084"/>
    <lineage>
        <taxon>Eukaryota</taxon>
        <taxon>Fungi</taxon>
        <taxon>Dikarya</taxon>
        <taxon>Basidiomycota</taxon>
        <taxon>Agaricomycotina</taxon>
        <taxon>Agaricomycetes</taxon>
        <taxon>Agaricomycetidae</taxon>
        <taxon>Jaapiales</taxon>
        <taxon>Jaapiaceae</taxon>
        <taxon>Jaapia</taxon>
    </lineage>
</organism>
<dbReference type="InterPro" id="IPR004843">
    <property type="entry name" value="Calcineurin-like_PHP"/>
</dbReference>
<dbReference type="STRING" id="933084.A0A067P7L0"/>
<name>A0A067P7L0_9AGAM</name>
<dbReference type="InParanoid" id="A0A067P7L0"/>
<dbReference type="InterPro" id="IPR029052">
    <property type="entry name" value="Metallo-depent_PP-like"/>
</dbReference>
<keyword evidence="1" id="KW-1133">Transmembrane helix</keyword>
<accession>A0A067P7L0</accession>
<dbReference type="OrthoDB" id="783096at2759"/>
<dbReference type="PROSITE" id="PS51257">
    <property type="entry name" value="PROKAR_LIPOPROTEIN"/>
    <property type="match status" value="1"/>
</dbReference>
<dbReference type="HOGENOM" id="CLU_398546_0_0_1"/>
<keyword evidence="1" id="KW-0812">Transmembrane</keyword>
<dbReference type="Pfam" id="PF00149">
    <property type="entry name" value="Metallophos"/>
    <property type="match status" value="1"/>
</dbReference>
<evidence type="ECO:0000313" key="4">
    <source>
        <dbReference type="Proteomes" id="UP000027265"/>
    </source>
</evidence>
<dbReference type="Gene3D" id="3.60.21.10">
    <property type="match status" value="1"/>
</dbReference>